<reference evidence="1 2" key="1">
    <citation type="submission" date="2024-11" db="EMBL/GenBank/DDBJ databases">
        <title>Chromosome-level genome assembly of the freshwater bivalve Anodonta woodiana.</title>
        <authorList>
            <person name="Chen X."/>
        </authorList>
    </citation>
    <scope>NUCLEOTIDE SEQUENCE [LARGE SCALE GENOMIC DNA]</scope>
    <source>
        <strain evidence="1">MN2024</strain>
        <tissue evidence="1">Gills</tissue>
    </source>
</reference>
<comment type="caution">
    <text evidence="1">The sequence shown here is derived from an EMBL/GenBank/DDBJ whole genome shotgun (WGS) entry which is preliminary data.</text>
</comment>
<gene>
    <name evidence="1" type="ORF">ACJMK2_003787</name>
</gene>
<protein>
    <submittedName>
        <fullName evidence="1">Uncharacterized protein</fullName>
    </submittedName>
</protein>
<dbReference type="Proteomes" id="UP001634394">
    <property type="component" value="Unassembled WGS sequence"/>
</dbReference>
<dbReference type="AlphaFoldDB" id="A0ABD3XZ83"/>
<name>A0ABD3XZ83_SINWO</name>
<evidence type="ECO:0000313" key="2">
    <source>
        <dbReference type="Proteomes" id="UP001634394"/>
    </source>
</evidence>
<organism evidence="1 2">
    <name type="scientific">Sinanodonta woodiana</name>
    <name type="common">Chinese pond mussel</name>
    <name type="synonym">Anodonta woodiana</name>
    <dbReference type="NCBI Taxonomy" id="1069815"/>
    <lineage>
        <taxon>Eukaryota</taxon>
        <taxon>Metazoa</taxon>
        <taxon>Spiralia</taxon>
        <taxon>Lophotrochozoa</taxon>
        <taxon>Mollusca</taxon>
        <taxon>Bivalvia</taxon>
        <taxon>Autobranchia</taxon>
        <taxon>Heteroconchia</taxon>
        <taxon>Palaeoheterodonta</taxon>
        <taxon>Unionida</taxon>
        <taxon>Unionoidea</taxon>
        <taxon>Unionidae</taxon>
        <taxon>Unioninae</taxon>
        <taxon>Sinanodonta</taxon>
    </lineage>
</organism>
<proteinExistence type="predicted"/>
<sequence length="64" mass="7692">MGFTYDEIAMILSIKHNITFSVRHLKWKLHELNLTRRKDYYDLVIVLSCIEYQLTTSGQMHGYR</sequence>
<evidence type="ECO:0000313" key="1">
    <source>
        <dbReference type="EMBL" id="KAL3891527.1"/>
    </source>
</evidence>
<accession>A0ABD3XZ83</accession>
<keyword evidence="2" id="KW-1185">Reference proteome</keyword>
<dbReference type="EMBL" id="JBJQND010000001">
    <property type="protein sequence ID" value="KAL3891527.1"/>
    <property type="molecule type" value="Genomic_DNA"/>
</dbReference>